<feature type="region of interest" description="Disordered" evidence="1">
    <location>
        <begin position="593"/>
        <end position="616"/>
    </location>
</feature>
<feature type="compositionally biased region" description="Polar residues" evidence="1">
    <location>
        <begin position="593"/>
        <end position="610"/>
    </location>
</feature>
<dbReference type="EMBL" id="CACRXK020002722">
    <property type="protein sequence ID" value="CAB3995741.1"/>
    <property type="molecule type" value="Genomic_DNA"/>
</dbReference>
<feature type="region of interest" description="Disordered" evidence="1">
    <location>
        <begin position="545"/>
        <end position="565"/>
    </location>
</feature>
<dbReference type="SUPFAM" id="SSF56672">
    <property type="entry name" value="DNA/RNA polymerases"/>
    <property type="match status" value="1"/>
</dbReference>
<proteinExistence type="predicted"/>
<dbReference type="AlphaFoldDB" id="A0A6S7HKH5"/>
<protein>
    <submittedName>
        <fullName evidence="2">Uncharacterized protein</fullName>
    </submittedName>
</protein>
<keyword evidence="3" id="KW-1185">Reference proteome</keyword>
<evidence type="ECO:0000256" key="1">
    <source>
        <dbReference type="SAM" id="MobiDB-lite"/>
    </source>
</evidence>
<dbReference type="PROSITE" id="PS50878">
    <property type="entry name" value="RT_POL"/>
    <property type="match status" value="1"/>
</dbReference>
<dbReference type="OrthoDB" id="410381at2759"/>
<evidence type="ECO:0000313" key="3">
    <source>
        <dbReference type="Proteomes" id="UP001152795"/>
    </source>
</evidence>
<sequence length="652" mass="73784">MLDPNIMWKKWKTTFLSIADFHAPETTKKVRSEYAPWITNNIREVMKQRDFLKKKAVKTGSKQFHDAYKRTRNDLNRLIKNTKSTYFRNTLNGCEKNPKEMWKTINKLTGKKSKTTLISEIQHDNQNVTKPEEIANSLNAHFNEVASNLAKDIPQSCKTAESYLTSSIARFNIQNVSLTKVFKLLSTIKTSKSAGHDRISGKLLKDAAEVIAPTLTAIFNASIHAGVFPDDFKTAIISPIHKSGSKTNCDNYRPISVLSSASKIFEKLITEQLETYLESNGILTEQQAGFRKNNSTQTSLLNITNQWLINMDKGCLNGVIFLDLKKAFDCVDHHILTKKMHIYGIRGHTLAWFRSYLTNRTQICKVNQAMSEARTVKCGIPQGSNLGPLLFLLYINDLPNCLSLSSASMFADDTNISTHGDTGNEIQERLNTDLENVHQWLLANKLTLNKQKTEYMIIGSRQRISNKIGDPKIELEQPDIPSQKFTHFYVVALELKDGKKGRSPASYGNNEFVTYAEAEQSSDPKPYIAAVVTSKDENIFILGEDGNISDPTSRRRRSISSDYYNGPLEPDTSYSIFQRIFINDKSEYYSTDWSPASKTNDQQRPQTTVKNEPPTVYPGKQVTVTVFIDELGLDSKITSKEYTVGRDEIHYS</sequence>
<name>A0A6S7HKH5_PARCT</name>
<dbReference type="InterPro" id="IPR000477">
    <property type="entry name" value="RT_dom"/>
</dbReference>
<accession>A0A6S7HKH5</accession>
<dbReference type="Pfam" id="PF00078">
    <property type="entry name" value="RVT_1"/>
    <property type="match status" value="1"/>
</dbReference>
<evidence type="ECO:0000313" key="2">
    <source>
        <dbReference type="EMBL" id="CAB3995741.1"/>
    </source>
</evidence>
<reference evidence="2" key="1">
    <citation type="submission" date="2020-04" db="EMBL/GenBank/DDBJ databases">
        <authorList>
            <person name="Alioto T."/>
            <person name="Alioto T."/>
            <person name="Gomez Garrido J."/>
        </authorList>
    </citation>
    <scope>NUCLEOTIDE SEQUENCE</scope>
    <source>
        <strain evidence="2">A484AB</strain>
    </source>
</reference>
<dbReference type="PANTHER" id="PTHR47510:SF3">
    <property type="entry name" value="ENDO_EXONUCLEASE_PHOSPHATASE DOMAIN-CONTAINING PROTEIN"/>
    <property type="match status" value="1"/>
</dbReference>
<comment type="caution">
    <text evidence="2">The sequence shown here is derived from an EMBL/GenBank/DDBJ whole genome shotgun (WGS) entry which is preliminary data.</text>
</comment>
<dbReference type="Proteomes" id="UP001152795">
    <property type="component" value="Unassembled WGS sequence"/>
</dbReference>
<dbReference type="InterPro" id="IPR043502">
    <property type="entry name" value="DNA/RNA_pol_sf"/>
</dbReference>
<dbReference type="CDD" id="cd01650">
    <property type="entry name" value="RT_nLTR_like"/>
    <property type="match status" value="1"/>
</dbReference>
<dbReference type="PANTHER" id="PTHR47510">
    <property type="entry name" value="REVERSE TRANSCRIPTASE DOMAIN-CONTAINING PROTEIN"/>
    <property type="match status" value="1"/>
</dbReference>
<gene>
    <name evidence="2" type="ORF">PACLA_8A017989</name>
</gene>
<organism evidence="2 3">
    <name type="scientific">Paramuricea clavata</name>
    <name type="common">Red gorgonian</name>
    <name type="synonym">Violescent sea-whip</name>
    <dbReference type="NCBI Taxonomy" id="317549"/>
    <lineage>
        <taxon>Eukaryota</taxon>
        <taxon>Metazoa</taxon>
        <taxon>Cnidaria</taxon>
        <taxon>Anthozoa</taxon>
        <taxon>Octocorallia</taxon>
        <taxon>Malacalcyonacea</taxon>
        <taxon>Plexauridae</taxon>
        <taxon>Paramuricea</taxon>
    </lineage>
</organism>